<organism evidence="5">
    <name type="scientific">Trypanosoma vivax (strain Y486)</name>
    <dbReference type="NCBI Taxonomy" id="1055687"/>
    <lineage>
        <taxon>Eukaryota</taxon>
        <taxon>Discoba</taxon>
        <taxon>Euglenozoa</taxon>
        <taxon>Kinetoplastea</taxon>
        <taxon>Metakinetoplastina</taxon>
        <taxon>Trypanosomatida</taxon>
        <taxon>Trypanosomatidae</taxon>
        <taxon>Trypanosoma</taxon>
        <taxon>Duttonella</taxon>
    </lineage>
</organism>
<dbReference type="GO" id="GO:0006457">
    <property type="term" value="P:protein folding"/>
    <property type="evidence" value="ECO:0007669"/>
    <property type="project" value="UniProtKB-UniRule"/>
</dbReference>
<dbReference type="GO" id="GO:0005737">
    <property type="term" value="C:cytoplasm"/>
    <property type="evidence" value="ECO:0007669"/>
    <property type="project" value="TreeGrafter"/>
</dbReference>
<gene>
    <name evidence="5" type="ORF">TVY486_1100650</name>
</gene>
<dbReference type="Gene3D" id="1.10.287.370">
    <property type="match status" value="1"/>
</dbReference>
<dbReference type="PANTHER" id="PTHR21100:SF9">
    <property type="entry name" value="PREFOLDIN SUBUNIT 4"/>
    <property type="match status" value="1"/>
</dbReference>
<dbReference type="InterPro" id="IPR002777">
    <property type="entry name" value="PFD_beta-like"/>
</dbReference>
<dbReference type="SUPFAM" id="SSF46579">
    <property type="entry name" value="Prefoldin"/>
    <property type="match status" value="1"/>
</dbReference>
<evidence type="ECO:0000256" key="2">
    <source>
        <dbReference type="ARBA" id="ARBA00023186"/>
    </source>
</evidence>
<evidence type="ECO:0000256" key="4">
    <source>
        <dbReference type="SAM" id="Coils"/>
    </source>
</evidence>
<dbReference type="VEuPathDB" id="TriTrypDB:TvY486_1100650"/>
<dbReference type="AlphaFoldDB" id="G0U9U9"/>
<dbReference type="EMBL" id="HE573027">
    <property type="protein sequence ID" value="CCC52580.1"/>
    <property type="molecule type" value="Genomic_DNA"/>
</dbReference>
<keyword evidence="4" id="KW-0175">Coiled coil</keyword>
<sequence length="124" mass="14329">MSLLKGKEVEVTEEDQRNICIFARLHRQHKSLLASSAQRKELIEKLGDAADELMIADNAMYLFGETFMDIDTDEAGEWLEKEKGILEREQEECEKELKDVETRLSELKAMLYASLGNQVYLEDE</sequence>
<accession>G0U9U9</accession>
<proteinExistence type="inferred from homology"/>
<comment type="function">
    <text evidence="3">Binds specifically to cytosolic chaperonin (c-CPN) and transfers target proteins to it. Binds to nascent polypeptide chain and promotes folding in an environment in which there are many competing pathways for nonnative proteins.</text>
</comment>
<feature type="coiled-coil region" evidence="4">
    <location>
        <begin position="79"/>
        <end position="110"/>
    </location>
</feature>
<dbReference type="InterPro" id="IPR016661">
    <property type="entry name" value="PFDN4"/>
</dbReference>
<keyword evidence="2 3" id="KW-0143">Chaperone</keyword>
<dbReference type="GO" id="GO:0051082">
    <property type="term" value="F:unfolded protein binding"/>
    <property type="evidence" value="ECO:0007669"/>
    <property type="project" value="InterPro"/>
</dbReference>
<protein>
    <recommendedName>
        <fullName evidence="3">Prefoldin subunit 4</fullName>
    </recommendedName>
</protein>
<dbReference type="GO" id="GO:0016272">
    <property type="term" value="C:prefoldin complex"/>
    <property type="evidence" value="ECO:0007669"/>
    <property type="project" value="UniProtKB-UniRule"/>
</dbReference>
<evidence type="ECO:0000256" key="3">
    <source>
        <dbReference type="PIRNR" id="PIRNR016477"/>
    </source>
</evidence>
<evidence type="ECO:0000313" key="5">
    <source>
        <dbReference type="EMBL" id="CCC52580.1"/>
    </source>
</evidence>
<dbReference type="OMA" id="KFGRAIN"/>
<dbReference type="PANTHER" id="PTHR21100">
    <property type="entry name" value="PREFOLDIN SUBUNIT 4"/>
    <property type="match status" value="1"/>
</dbReference>
<reference evidence="5" key="1">
    <citation type="journal article" date="2012" name="Proc. Natl. Acad. Sci. U.S.A.">
        <title>Antigenic diversity is generated by distinct evolutionary mechanisms in African trypanosome species.</title>
        <authorList>
            <person name="Jackson A.P."/>
            <person name="Berry A."/>
            <person name="Aslett M."/>
            <person name="Allison H.C."/>
            <person name="Burton P."/>
            <person name="Vavrova-Anderson J."/>
            <person name="Brown R."/>
            <person name="Browne H."/>
            <person name="Corton N."/>
            <person name="Hauser H."/>
            <person name="Gamble J."/>
            <person name="Gilderthorp R."/>
            <person name="Marcello L."/>
            <person name="McQuillan J."/>
            <person name="Otto T.D."/>
            <person name="Quail M.A."/>
            <person name="Sanders M.J."/>
            <person name="van Tonder A."/>
            <person name="Ginger M.L."/>
            <person name="Field M.C."/>
            <person name="Barry J.D."/>
            <person name="Hertz-Fowler C."/>
            <person name="Berriman M."/>
        </authorList>
    </citation>
    <scope>NUCLEOTIDE SEQUENCE</scope>
    <source>
        <strain evidence="5">Y486</strain>
    </source>
</reference>
<dbReference type="InterPro" id="IPR009053">
    <property type="entry name" value="Prefoldin"/>
</dbReference>
<dbReference type="PIRSF" id="PIRSF016477">
    <property type="entry name" value="Prefoldin_subunit_4"/>
    <property type="match status" value="1"/>
</dbReference>
<evidence type="ECO:0000256" key="1">
    <source>
        <dbReference type="ARBA" id="ARBA00008045"/>
    </source>
</evidence>
<comment type="subunit">
    <text evidence="3">Heterohexamer of two PFD-alpha type and four PFD-beta type subunits.</text>
</comment>
<comment type="similarity">
    <text evidence="1 3">Belongs to the prefoldin subunit beta family.</text>
</comment>
<name>G0U9U9_TRYVY</name>
<dbReference type="Pfam" id="PF01920">
    <property type="entry name" value="Prefoldin_2"/>
    <property type="match status" value="1"/>
</dbReference>